<dbReference type="InterPro" id="IPR036875">
    <property type="entry name" value="Znf_CCHC_sf"/>
</dbReference>
<keyword evidence="1" id="KW-0863">Zinc-finger</keyword>
<accession>A0AAD1QYV6</accession>
<proteinExistence type="predicted"/>
<dbReference type="InterPro" id="IPR001878">
    <property type="entry name" value="Znf_CCHC"/>
</dbReference>
<dbReference type="PROSITE" id="PS50158">
    <property type="entry name" value="ZF_CCHC"/>
    <property type="match status" value="1"/>
</dbReference>
<dbReference type="Gene3D" id="4.10.60.10">
    <property type="entry name" value="Zinc finger, CCHC-type"/>
    <property type="match status" value="1"/>
</dbReference>
<dbReference type="SUPFAM" id="SSF57756">
    <property type="entry name" value="Retrovirus zinc finger-like domains"/>
    <property type="match status" value="1"/>
</dbReference>
<evidence type="ECO:0000256" key="1">
    <source>
        <dbReference type="PROSITE-ProRule" id="PRU00047"/>
    </source>
</evidence>
<keyword evidence="1" id="KW-0479">Metal-binding</keyword>
<dbReference type="GO" id="GO:0008270">
    <property type="term" value="F:zinc ion binding"/>
    <property type="evidence" value="ECO:0007669"/>
    <property type="project" value="UniProtKB-KW"/>
</dbReference>
<reference evidence="3" key="1">
    <citation type="submission" date="2022-03" db="EMBL/GenBank/DDBJ databases">
        <authorList>
            <person name="Alioto T."/>
            <person name="Alioto T."/>
            <person name="Gomez Garrido J."/>
        </authorList>
    </citation>
    <scope>NUCLEOTIDE SEQUENCE</scope>
</reference>
<dbReference type="GO" id="GO:0003676">
    <property type="term" value="F:nucleic acid binding"/>
    <property type="evidence" value="ECO:0007669"/>
    <property type="project" value="InterPro"/>
</dbReference>
<evidence type="ECO:0000259" key="2">
    <source>
        <dbReference type="PROSITE" id="PS50158"/>
    </source>
</evidence>
<dbReference type="Proteomes" id="UP001295444">
    <property type="component" value="Chromosome 01"/>
</dbReference>
<evidence type="ECO:0000313" key="3">
    <source>
        <dbReference type="EMBL" id="CAH2220441.1"/>
    </source>
</evidence>
<dbReference type="SMART" id="SM00343">
    <property type="entry name" value="ZnF_C2HC"/>
    <property type="match status" value="1"/>
</dbReference>
<sequence length="147" mass="16103">MQVDLIRGPLSNEEKQWRRTHNLCLYCGSAGHYAIKCPNKSKRTIAMTAEGAQIQHQSQISDQLDSVTQPLFSLAQGEEGMMTQHPHLVVPITLQYGNNIISTTAMIDSGAGGNFMDIKFAAGNKIQSIPKSSPVLMETVDVRPGYT</sequence>
<protein>
    <submittedName>
        <fullName evidence="3">Retrotransposon-derived PEG10 isoform 1</fullName>
    </submittedName>
</protein>
<evidence type="ECO:0000313" key="4">
    <source>
        <dbReference type="Proteomes" id="UP001295444"/>
    </source>
</evidence>
<dbReference type="EMBL" id="OW240912">
    <property type="protein sequence ID" value="CAH2220441.1"/>
    <property type="molecule type" value="Genomic_DNA"/>
</dbReference>
<gene>
    <name evidence="3" type="ORF">PECUL_23A039619</name>
</gene>
<dbReference type="AlphaFoldDB" id="A0AAD1QYV6"/>
<name>A0AAD1QYV6_PELCU</name>
<feature type="domain" description="CCHC-type" evidence="2">
    <location>
        <begin position="24"/>
        <end position="39"/>
    </location>
</feature>
<keyword evidence="1" id="KW-0862">Zinc</keyword>
<organism evidence="3 4">
    <name type="scientific">Pelobates cultripes</name>
    <name type="common">Western spadefoot toad</name>
    <dbReference type="NCBI Taxonomy" id="61616"/>
    <lineage>
        <taxon>Eukaryota</taxon>
        <taxon>Metazoa</taxon>
        <taxon>Chordata</taxon>
        <taxon>Craniata</taxon>
        <taxon>Vertebrata</taxon>
        <taxon>Euteleostomi</taxon>
        <taxon>Amphibia</taxon>
        <taxon>Batrachia</taxon>
        <taxon>Anura</taxon>
        <taxon>Pelobatoidea</taxon>
        <taxon>Pelobatidae</taxon>
        <taxon>Pelobates</taxon>
    </lineage>
</organism>
<keyword evidence="4" id="KW-1185">Reference proteome</keyword>
<dbReference type="CDD" id="cd00303">
    <property type="entry name" value="retropepsin_like"/>
    <property type="match status" value="1"/>
</dbReference>